<dbReference type="Gene3D" id="1.25.40.20">
    <property type="entry name" value="Ankyrin repeat-containing domain"/>
    <property type="match status" value="1"/>
</dbReference>
<dbReference type="Proteomes" id="UP000182977">
    <property type="component" value="Chromosome I"/>
</dbReference>
<protein>
    <submittedName>
        <fullName evidence="3">DinB superfamily protein</fullName>
    </submittedName>
</protein>
<dbReference type="Gene3D" id="1.20.120.450">
    <property type="entry name" value="dinb family like domain"/>
    <property type="match status" value="1"/>
</dbReference>
<proteinExistence type="predicted"/>
<dbReference type="SUPFAM" id="SSF109854">
    <property type="entry name" value="DinB/YfiT-like putative metalloenzymes"/>
    <property type="match status" value="1"/>
</dbReference>
<feature type="domain" description="DinB-like" evidence="2">
    <location>
        <begin position="60"/>
        <end position="171"/>
    </location>
</feature>
<evidence type="ECO:0000256" key="1">
    <source>
        <dbReference type="PROSITE-ProRule" id="PRU00023"/>
    </source>
</evidence>
<evidence type="ECO:0000259" key="2">
    <source>
        <dbReference type="Pfam" id="PF12867"/>
    </source>
</evidence>
<evidence type="ECO:0000313" key="3">
    <source>
        <dbReference type="EMBL" id="SDU75059.1"/>
    </source>
</evidence>
<dbReference type="PROSITE" id="PS50297">
    <property type="entry name" value="ANK_REP_REGION"/>
    <property type="match status" value="1"/>
</dbReference>
<evidence type="ECO:0000313" key="4">
    <source>
        <dbReference type="Proteomes" id="UP000182977"/>
    </source>
</evidence>
<dbReference type="InterPro" id="IPR034660">
    <property type="entry name" value="DinB/YfiT-like"/>
</dbReference>
<dbReference type="Pfam" id="PF12867">
    <property type="entry name" value="DinB_2"/>
    <property type="match status" value="1"/>
</dbReference>
<gene>
    <name evidence="3" type="ORF">SAMN04488563_4878</name>
</gene>
<dbReference type="Pfam" id="PF00023">
    <property type="entry name" value="Ank"/>
    <property type="match status" value="1"/>
</dbReference>
<dbReference type="InterPro" id="IPR024775">
    <property type="entry name" value="DinB-like"/>
</dbReference>
<keyword evidence="1" id="KW-0040">ANK repeat</keyword>
<dbReference type="EMBL" id="LT629791">
    <property type="protein sequence ID" value="SDU75059.1"/>
    <property type="molecule type" value="Genomic_DNA"/>
</dbReference>
<dbReference type="InterPro" id="IPR002110">
    <property type="entry name" value="Ankyrin_rpt"/>
</dbReference>
<dbReference type="InterPro" id="IPR036770">
    <property type="entry name" value="Ankyrin_rpt-contain_sf"/>
</dbReference>
<name>A0A1H2L2A6_9ACTN</name>
<accession>A0A1H2L2A6</accession>
<dbReference type="RefSeq" id="WP_082155803.1">
    <property type="nucleotide sequence ID" value="NZ_LBMC01000065.1"/>
</dbReference>
<organism evidence="3 4">
    <name type="scientific">Jiangella alkaliphila</name>
    <dbReference type="NCBI Taxonomy" id="419479"/>
    <lineage>
        <taxon>Bacteria</taxon>
        <taxon>Bacillati</taxon>
        <taxon>Actinomycetota</taxon>
        <taxon>Actinomycetes</taxon>
        <taxon>Jiangellales</taxon>
        <taxon>Jiangellaceae</taxon>
        <taxon>Jiangella</taxon>
    </lineage>
</organism>
<keyword evidence="4" id="KW-1185">Reference proteome</keyword>
<sequence length="296" mass="32033">MTWSTDLLDQLEFYWTVHFRPRLAGLTDDEYRWEPVDGAWSLRPTGPYAALELESVRPEPPLPPVTTIAWRAMHVGRDVLGKRARAFFDPAAADADMYDARHWPSALPGTAEGALELLDSAYALWRSGVAGLDDEAMLRPLGPRGGPYAEDSMARLVLHVNREVMAHGAEICLLRDLYRAYADQRDPVVAAALRGDATALAGASGADVRPTLVAEAAGLHHWDVVRALVTAGAPVDGAVHYAAGAGELDVVKLLVAHGADVALKDDRFHLDAAGWADFFEHPDVAAHLRSSAPSPR</sequence>
<dbReference type="SUPFAM" id="SSF48403">
    <property type="entry name" value="Ankyrin repeat"/>
    <property type="match status" value="1"/>
</dbReference>
<dbReference type="AlphaFoldDB" id="A0A1H2L2A6"/>
<dbReference type="OrthoDB" id="5022306at2"/>
<dbReference type="STRING" id="419479.SAMN04488563_4878"/>
<feature type="repeat" description="ANK" evidence="1">
    <location>
        <begin position="238"/>
        <end position="266"/>
    </location>
</feature>
<reference evidence="4" key="1">
    <citation type="submission" date="2016-10" db="EMBL/GenBank/DDBJ databases">
        <authorList>
            <person name="Varghese N."/>
            <person name="Submissions S."/>
        </authorList>
    </citation>
    <scope>NUCLEOTIDE SEQUENCE [LARGE SCALE GENOMIC DNA]</scope>
    <source>
        <strain evidence="4">DSM 45079</strain>
    </source>
</reference>
<dbReference type="PROSITE" id="PS50088">
    <property type="entry name" value="ANK_REPEAT"/>
    <property type="match status" value="1"/>
</dbReference>